<dbReference type="PANTHER" id="PTHR24068">
    <property type="entry name" value="UBIQUITIN-CONJUGATING ENZYME E2"/>
    <property type="match status" value="1"/>
</dbReference>
<dbReference type="RefSeq" id="XP_001805465.1">
    <property type="nucleotide sequence ID" value="XM_001805413.1"/>
</dbReference>
<accession>A0A7U2FBA7</accession>
<organism evidence="6 7">
    <name type="scientific">Phaeosphaeria nodorum (strain SN15 / ATCC MYA-4574 / FGSC 10173)</name>
    <name type="common">Glume blotch fungus</name>
    <name type="synonym">Parastagonospora nodorum</name>
    <dbReference type="NCBI Taxonomy" id="321614"/>
    <lineage>
        <taxon>Eukaryota</taxon>
        <taxon>Fungi</taxon>
        <taxon>Dikarya</taxon>
        <taxon>Ascomycota</taxon>
        <taxon>Pezizomycotina</taxon>
        <taxon>Dothideomycetes</taxon>
        <taxon>Pleosporomycetidae</taxon>
        <taxon>Pleosporales</taxon>
        <taxon>Pleosporineae</taxon>
        <taxon>Phaeosphaeriaceae</taxon>
        <taxon>Parastagonospora</taxon>
    </lineage>
</organism>
<sequence>MSNMARYTVKFVAGERKGSFLVPLSPTQPCSSLIGAVKNRLFSLKGQEELAGIKDADATLHLEDADGPMLYPGDALQDVLPGAKEIVVIVFEALQAFTAHLPHQNSQSPNGPLPANVPSLKIRVVSPESARNSRIDRIDPLLDVIPLSCTLTELKARVQVHLGFPADDGICPDLACNCMLAQKIDEHAVLGEDYEAARTAVIVHGSHDILAVPVDGPYTSHFEEAAQELMQPNKVLTFIGGVALPTQSDDNKQYIKAPVLAICSKRRHAAHDPTSANTVFDGRELIVDLHTSECPINVTEHNGSVTLAEAGLEDCAVDSILTIYAVQRWTDPQEELADGKAGIFQKSAAWEHPHGQSDRGISSLLSTLRVFTNLTSGRAMEDERQDAVLHMIYLLTQFPPAVRAIYILMRGETPPSAERAALAQSIYEVLKSVVPLQVVGSDPLRFFEGSRLLFGLILEKAKNLEITKTKNASSLPYVGMSVYDLRNMITMEPVLSVPVQTKAGLLESGLFKAFEHGGLITWTNHNNTARSSTFDAAWSRMAALSGGTKARILRFNLDAVSTSVRYLDQGDVNHVIAAAEYSELPYLAGLCARNQLGVVPPSALPSATPPVLTLDRDGSLAVYIGRAACAEAGRDILLFRPTSLREEDSVDVSIITQLLEPILAQRKADGTDIFEAYGDQQRRVIVPDEVAVICVDLSRSMLSRCGFVDVQDSEDADARINSSRTAAPSATMTENPGFHLPDSDELKEYLRNHESFEDFLAITRAGNSNYQRRRNAEKVLQIIQQIDGLKIEAKTKELEQLRNRTTHYNYRMKANDIELELNTVKNRSLRLQKYKALICAWLLTCLGTEDASADPLVWRPGQPIPKIPMKLQQGATSRLDFRVPREYCCHIGSEIMDDPVITEDNFTYERRNIERWFQSNETSPLTNLVLSNLDLRPNLPMREKIAQYLRGADITSKYQDLRGNTHLMRVSLKSPLDTWSLLLPRRLKLSELWELAFRLTKGRYFSFELQHRNARLASSEATIITALIPSNAVFITPTDPQTASSATSGVMQQICLVKVYGWPSRQMVVSYWEPMNTTRSVGSSVFKYYRAKLATSPGTSVEGFFHLWYCLVDVGDGETTGCTINGPWERLSNYFNEDISTGGLTEEPCVAKADESGARSGRGMDQPLVFKLTILGNRKSSSSNVVKSPHLSRLDVLKQMFDAFINRLLAYNFQTHIGLVAFGSKASVAQPITNAVENFRHKLNNMLASGDTAIWDSIALAQDQLQTYAEKYPTARLRIICISDGEDTKSNQDKVNVTSRLCRNGTMLDSFCLGDASNESLQIMSYLTKGYTFEPKTLEEAMAICELEPVLSSLERPEPVESAHRRFRDAFHAYPTQSNFLKAGAEVSVERVSQDIYPKRKDHPQLAEEFVELGTFAKQSTQARTDGNLRLNRLHTEIRNSGAHAHSDYDVYINESNMAFWKVVMQGPPESTYAGGTFLLYIDMGADYPMFAPTARFVTPIYHPNINRHGRICHSILDRNWTVDTSNKDLLDTIYSLLLVPEFSDPINTVVTLNYHWDEVQFKEEAQRHIQKHASKSRAEWRAEIVG</sequence>
<evidence type="ECO:0000313" key="7">
    <source>
        <dbReference type="Proteomes" id="UP000663193"/>
    </source>
</evidence>
<dbReference type="InterPro" id="IPR000608">
    <property type="entry name" value="UBC"/>
</dbReference>
<dbReference type="Gene3D" id="3.10.110.10">
    <property type="entry name" value="Ubiquitin Conjugating Enzyme"/>
    <property type="match status" value="1"/>
</dbReference>
<proteinExistence type="predicted"/>
<reference evidence="7" key="1">
    <citation type="journal article" date="2021" name="BMC Genomics">
        <title>Chromosome-level genome assembly and manually-curated proteome of model necrotroph Parastagonospora nodorum Sn15 reveals a genome-wide trove of candidate effector homologs, and redundancy of virulence-related functions within an accessory chromosome.</title>
        <authorList>
            <person name="Bertazzoni S."/>
            <person name="Jones D.A.B."/>
            <person name="Phan H.T."/>
            <person name="Tan K.-C."/>
            <person name="Hane J.K."/>
        </authorList>
    </citation>
    <scope>NUCLEOTIDE SEQUENCE [LARGE SCALE GENOMIC DNA]</scope>
    <source>
        <strain evidence="7">SN15 / ATCC MYA-4574 / FGSC 10173)</strain>
    </source>
</reference>
<dbReference type="OMA" id="AHGRICH"/>
<dbReference type="KEGG" id="pno:SNOG_15311"/>
<name>A0A7U2FBA7_PHANO</name>
<feature type="domain" description="U-box" evidence="5">
    <location>
        <begin position="882"/>
        <end position="955"/>
    </location>
</feature>
<feature type="domain" description="VWFA" evidence="4">
    <location>
        <begin position="1171"/>
        <end position="1354"/>
    </location>
</feature>
<dbReference type="PROSITE" id="PS50127">
    <property type="entry name" value="UBC_2"/>
    <property type="match status" value="1"/>
</dbReference>
<dbReference type="SMART" id="SM00504">
    <property type="entry name" value="Ubox"/>
    <property type="match status" value="1"/>
</dbReference>
<dbReference type="CDD" id="cd16655">
    <property type="entry name" value="RING-Ubox_WDSUB1-like"/>
    <property type="match status" value="1"/>
</dbReference>
<dbReference type="EC" id="5.2.1.8" evidence="1"/>
<dbReference type="SMART" id="SM00212">
    <property type="entry name" value="UBCc"/>
    <property type="match status" value="1"/>
</dbReference>
<keyword evidence="2" id="KW-0697">Rotamase</keyword>
<feature type="domain" description="UBC core" evidence="3">
    <location>
        <begin position="1429"/>
        <end position="1575"/>
    </location>
</feature>
<gene>
    <name evidence="6" type="ORF">JI435_153110</name>
</gene>
<dbReference type="Pfam" id="PF13519">
    <property type="entry name" value="VWA_2"/>
    <property type="match status" value="1"/>
</dbReference>
<dbReference type="Pfam" id="PF00179">
    <property type="entry name" value="UQ_con"/>
    <property type="match status" value="1"/>
</dbReference>
<evidence type="ECO:0000259" key="3">
    <source>
        <dbReference type="PROSITE" id="PS50127"/>
    </source>
</evidence>
<dbReference type="GO" id="GO:0016567">
    <property type="term" value="P:protein ubiquitination"/>
    <property type="evidence" value="ECO:0007669"/>
    <property type="project" value="InterPro"/>
</dbReference>
<dbReference type="GO" id="GO:0004842">
    <property type="term" value="F:ubiquitin-protein transferase activity"/>
    <property type="evidence" value="ECO:0007669"/>
    <property type="project" value="InterPro"/>
</dbReference>
<dbReference type="OrthoDB" id="10069349at2759"/>
<evidence type="ECO:0000256" key="2">
    <source>
        <dbReference type="ARBA" id="ARBA00023110"/>
    </source>
</evidence>
<evidence type="ECO:0000256" key="1">
    <source>
        <dbReference type="ARBA" id="ARBA00013194"/>
    </source>
</evidence>
<protein>
    <recommendedName>
        <fullName evidence="1">peptidylprolyl isomerase</fullName>
        <ecNumber evidence="1">5.2.1.8</ecNumber>
    </recommendedName>
</protein>
<dbReference type="InterPro" id="IPR016135">
    <property type="entry name" value="UBQ-conjugating_enzyme/RWD"/>
</dbReference>
<dbReference type="GO" id="GO:0003755">
    <property type="term" value="F:peptidyl-prolyl cis-trans isomerase activity"/>
    <property type="evidence" value="ECO:0007669"/>
    <property type="project" value="UniProtKB-KW"/>
</dbReference>
<dbReference type="CDD" id="cd00198">
    <property type="entry name" value="vWFA"/>
    <property type="match status" value="1"/>
</dbReference>
<dbReference type="InterPro" id="IPR036465">
    <property type="entry name" value="vWFA_dom_sf"/>
</dbReference>
<dbReference type="InterPro" id="IPR003613">
    <property type="entry name" value="Ubox_domain"/>
</dbReference>
<dbReference type="InterPro" id="IPR002035">
    <property type="entry name" value="VWF_A"/>
</dbReference>
<dbReference type="Gene3D" id="3.40.50.410">
    <property type="entry name" value="von Willebrand factor, type A domain"/>
    <property type="match status" value="1"/>
</dbReference>
<dbReference type="EMBL" id="CP069033">
    <property type="protein sequence ID" value="QRD01089.1"/>
    <property type="molecule type" value="Genomic_DNA"/>
</dbReference>
<keyword evidence="7" id="KW-1185">Reference proteome</keyword>
<evidence type="ECO:0000313" key="6">
    <source>
        <dbReference type="EMBL" id="QRD01089.1"/>
    </source>
</evidence>
<dbReference type="VEuPathDB" id="FungiDB:JI435_153110"/>
<evidence type="ECO:0000259" key="4">
    <source>
        <dbReference type="PROSITE" id="PS50234"/>
    </source>
</evidence>
<dbReference type="PROSITE" id="PS50234">
    <property type="entry name" value="VWFA"/>
    <property type="match status" value="1"/>
</dbReference>
<dbReference type="InterPro" id="IPR013083">
    <property type="entry name" value="Znf_RING/FYVE/PHD"/>
</dbReference>
<keyword evidence="6" id="KW-0413">Isomerase</keyword>
<dbReference type="Proteomes" id="UP000663193">
    <property type="component" value="Chromosome 11"/>
</dbReference>
<dbReference type="SMART" id="SM00327">
    <property type="entry name" value="VWA"/>
    <property type="match status" value="1"/>
</dbReference>
<dbReference type="Pfam" id="PF04564">
    <property type="entry name" value="U-box"/>
    <property type="match status" value="1"/>
</dbReference>
<dbReference type="Gene3D" id="3.30.40.10">
    <property type="entry name" value="Zinc/RING finger domain, C3HC4 (zinc finger)"/>
    <property type="match status" value="1"/>
</dbReference>
<dbReference type="SUPFAM" id="SSF54495">
    <property type="entry name" value="UBC-like"/>
    <property type="match status" value="1"/>
</dbReference>
<dbReference type="SUPFAM" id="SSF57850">
    <property type="entry name" value="RING/U-box"/>
    <property type="match status" value="1"/>
</dbReference>
<dbReference type="SUPFAM" id="SSF53300">
    <property type="entry name" value="vWA-like"/>
    <property type="match status" value="1"/>
</dbReference>
<dbReference type="PROSITE" id="PS51698">
    <property type="entry name" value="U_BOX"/>
    <property type="match status" value="1"/>
</dbReference>
<evidence type="ECO:0000259" key="5">
    <source>
        <dbReference type="PROSITE" id="PS51698"/>
    </source>
</evidence>